<gene>
    <name evidence="2" type="ordered locus">Haur_1872</name>
</gene>
<keyword evidence="1" id="KW-0472">Membrane</keyword>
<feature type="transmembrane region" description="Helical" evidence="1">
    <location>
        <begin position="12"/>
        <end position="32"/>
    </location>
</feature>
<dbReference type="Proteomes" id="UP000000787">
    <property type="component" value="Chromosome"/>
</dbReference>
<dbReference type="KEGG" id="hau:Haur_1872"/>
<feature type="transmembrane region" description="Helical" evidence="1">
    <location>
        <begin position="152"/>
        <end position="172"/>
    </location>
</feature>
<accession>A9AUI8</accession>
<reference evidence="2 3" key="1">
    <citation type="journal article" date="2011" name="Stand. Genomic Sci.">
        <title>Complete genome sequence of the filamentous gliding predatory bacterium Herpetosiphon aurantiacus type strain (114-95(T)).</title>
        <authorList>
            <person name="Kiss H."/>
            <person name="Nett M."/>
            <person name="Domin N."/>
            <person name="Martin K."/>
            <person name="Maresca J.A."/>
            <person name="Copeland A."/>
            <person name="Lapidus A."/>
            <person name="Lucas S."/>
            <person name="Berry K.W."/>
            <person name="Glavina Del Rio T."/>
            <person name="Dalin E."/>
            <person name="Tice H."/>
            <person name="Pitluck S."/>
            <person name="Richardson P."/>
            <person name="Bruce D."/>
            <person name="Goodwin L."/>
            <person name="Han C."/>
            <person name="Detter J.C."/>
            <person name="Schmutz J."/>
            <person name="Brettin T."/>
            <person name="Land M."/>
            <person name="Hauser L."/>
            <person name="Kyrpides N.C."/>
            <person name="Ivanova N."/>
            <person name="Goker M."/>
            <person name="Woyke T."/>
            <person name="Klenk H.P."/>
            <person name="Bryant D.A."/>
        </authorList>
    </citation>
    <scope>NUCLEOTIDE SEQUENCE [LARGE SCALE GENOMIC DNA]</scope>
    <source>
        <strain evidence="3">ATCC 23779 / DSM 785 / 114-95</strain>
    </source>
</reference>
<evidence type="ECO:0000256" key="1">
    <source>
        <dbReference type="SAM" id="Phobius"/>
    </source>
</evidence>
<feature type="transmembrane region" description="Helical" evidence="1">
    <location>
        <begin position="120"/>
        <end position="140"/>
    </location>
</feature>
<dbReference type="BioCyc" id="HAUR316274:GHYA-1901-MONOMER"/>
<feature type="transmembrane region" description="Helical" evidence="1">
    <location>
        <begin position="38"/>
        <end position="57"/>
    </location>
</feature>
<dbReference type="STRING" id="316274.Haur_1872"/>
<dbReference type="InParanoid" id="A9AUI8"/>
<dbReference type="AlphaFoldDB" id="A9AUI8"/>
<keyword evidence="1" id="KW-1133">Transmembrane helix</keyword>
<keyword evidence="3" id="KW-1185">Reference proteome</keyword>
<sequence>MSQLKAGSRATMPMMVVGGFLVLVGLLVFYAPFEVSPVVQALIPLVMGIVMLVMAVISSTVFLFTGGSLLTGIGLGFLLNATAFSDASSPSRFGILCVTFGIGWLFSAVGSKLVLKKSDWLSFIPGVVFAGFGGALLANLVSSDQMTNLNRFFGLFRFWPLILIIAGFTFMFKRSKS</sequence>
<proteinExistence type="predicted"/>
<protein>
    <submittedName>
        <fullName evidence="2">Uncharacterized protein</fullName>
    </submittedName>
</protein>
<dbReference type="EMBL" id="CP000875">
    <property type="protein sequence ID" value="ABX04515.1"/>
    <property type="molecule type" value="Genomic_DNA"/>
</dbReference>
<name>A9AUI8_HERA2</name>
<evidence type="ECO:0000313" key="3">
    <source>
        <dbReference type="Proteomes" id="UP000000787"/>
    </source>
</evidence>
<dbReference type="HOGENOM" id="CLU_1515908_0_0_0"/>
<evidence type="ECO:0000313" key="2">
    <source>
        <dbReference type="EMBL" id="ABX04515.1"/>
    </source>
</evidence>
<feature type="transmembrane region" description="Helical" evidence="1">
    <location>
        <begin position="62"/>
        <end position="81"/>
    </location>
</feature>
<organism evidence="2 3">
    <name type="scientific">Herpetosiphon aurantiacus (strain ATCC 23779 / DSM 785 / 114-95)</name>
    <dbReference type="NCBI Taxonomy" id="316274"/>
    <lineage>
        <taxon>Bacteria</taxon>
        <taxon>Bacillati</taxon>
        <taxon>Chloroflexota</taxon>
        <taxon>Chloroflexia</taxon>
        <taxon>Herpetosiphonales</taxon>
        <taxon>Herpetosiphonaceae</taxon>
        <taxon>Herpetosiphon</taxon>
    </lineage>
</organism>
<keyword evidence="1" id="KW-0812">Transmembrane</keyword>
<feature type="transmembrane region" description="Helical" evidence="1">
    <location>
        <begin position="93"/>
        <end position="115"/>
    </location>
</feature>